<evidence type="ECO:0000313" key="5">
    <source>
        <dbReference type="Proteomes" id="UP001148838"/>
    </source>
</evidence>
<dbReference type="Pfam" id="PF22958">
    <property type="entry name" value="Ltn1_1st"/>
    <property type="match status" value="1"/>
</dbReference>
<gene>
    <name evidence="4" type="ORF">ANN_16274</name>
</gene>
<organism evidence="4 5">
    <name type="scientific">Periplaneta americana</name>
    <name type="common">American cockroach</name>
    <name type="synonym">Blatta americana</name>
    <dbReference type="NCBI Taxonomy" id="6978"/>
    <lineage>
        <taxon>Eukaryota</taxon>
        <taxon>Metazoa</taxon>
        <taxon>Ecdysozoa</taxon>
        <taxon>Arthropoda</taxon>
        <taxon>Hexapoda</taxon>
        <taxon>Insecta</taxon>
        <taxon>Pterygota</taxon>
        <taxon>Neoptera</taxon>
        <taxon>Polyneoptera</taxon>
        <taxon>Dictyoptera</taxon>
        <taxon>Blattodea</taxon>
        <taxon>Blattoidea</taxon>
        <taxon>Blattidae</taxon>
        <taxon>Blattinae</taxon>
        <taxon>Periplaneta</taxon>
    </lineage>
</organism>
<comment type="caution">
    <text evidence="4">The sequence shown here is derived from an EMBL/GenBank/DDBJ whole genome shotgun (WGS) entry which is preliminary data.</text>
</comment>
<dbReference type="EMBL" id="JAJSOF020000027">
    <property type="protein sequence ID" value="KAJ4433955.1"/>
    <property type="molecule type" value="Genomic_DNA"/>
</dbReference>
<comment type="catalytic activity">
    <reaction evidence="1">
        <text>S-ubiquitinyl-[E2 ubiquitin-conjugating enzyme]-L-cysteine + [acceptor protein]-L-lysine = [E2 ubiquitin-conjugating enzyme]-L-cysteine + N(6)-ubiquitinyl-[acceptor protein]-L-lysine.</text>
        <dbReference type="EC" id="2.3.2.27"/>
    </reaction>
</comment>
<dbReference type="Gene3D" id="1.25.10.10">
    <property type="entry name" value="Leucine-rich Repeat Variant"/>
    <property type="match status" value="1"/>
</dbReference>
<comment type="subunit">
    <text evidence="1">Component of the ribosome quality control complex (RQC).</text>
</comment>
<protein>
    <recommendedName>
        <fullName evidence="1">E3 ubiquitin-protein ligase listerin</fullName>
        <ecNumber evidence="1">2.3.2.27</ecNumber>
    </recommendedName>
    <alternativeName>
        <fullName evidence="1">RING-type E3 ubiquitin transferase listerin</fullName>
    </alternativeName>
</protein>
<evidence type="ECO:0000259" key="3">
    <source>
        <dbReference type="Pfam" id="PF22999"/>
    </source>
</evidence>
<dbReference type="SUPFAM" id="SSF48371">
    <property type="entry name" value="ARM repeat"/>
    <property type="match status" value="1"/>
</dbReference>
<dbReference type="PANTHER" id="PTHR12389:SF0">
    <property type="entry name" value="E3 UBIQUITIN-PROTEIN LIGASE LISTERIN"/>
    <property type="match status" value="1"/>
</dbReference>
<keyword evidence="1" id="KW-0808">Transferase</keyword>
<proteinExistence type="inferred from homology"/>
<feature type="domain" description="E3 ubiquitin-protein ligase listerin HEAT repeat region" evidence="3">
    <location>
        <begin position="1015"/>
        <end position="1149"/>
    </location>
</feature>
<keyword evidence="1" id="KW-0833">Ubl conjugation pathway</keyword>
<dbReference type="Proteomes" id="UP001148838">
    <property type="component" value="Unassembled WGS sequence"/>
</dbReference>
<dbReference type="PANTHER" id="PTHR12389">
    <property type="entry name" value="ZINC FINGER PROTEIN 294"/>
    <property type="match status" value="1"/>
</dbReference>
<name>A0ABQ8SJL8_PERAM</name>
<keyword evidence="1" id="KW-0862">Zinc</keyword>
<accession>A0ABQ8SJL8</accession>
<keyword evidence="1" id="KW-0863">Zinc-finger</keyword>
<sequence length="1152" mass="129872">PSSSGRSAELLGNSAPTFVGFTAVKDGGFAPILPGFSVTTTEELDPNLNPNFHLVLKKMGKKDSTTKLKALQEFSELIRNSEPEAVKAVLPLWPRLYCHLAVDVEHRVREAAHQAHRAVVLRAKRNLAPYLRQLAGPWFTSQYDTYPPAASAASLAFQDAFPPNKVIEAIIFCQEEILNYITDNLIVQTAQTLSNPKVVTAEEMEAKYQRVVISSLQGYAFYLHKLPAEQLQNAQQANKKIISSKKFWKFSKHTSPSIRSAWFSVIIALCEKAPDLLTDEGAHVALAVFNNLDEADPTVLPIVWEASLHILATVQDCWKHVSAEKLVLPKLWHILRDGGQGNAATIFPNLLPFLSKIPPAICSDKKVFYDKFFDNIRHGMSQKSVMQSASECNAVSRCYIECLRYIVMLHLNDETFCRTILQNHLIAAVQLMLKEEKLHLVSSTLFPQVSGLISHWNQNEAYTLLVELFWNHLKSVLLESLCLSPDSNSSHSESVPTDWLLSRHVELCLCLRNPNYRKYGQRRQRVKFKFQEKNIEDMSSESEGSPDVTTPTADDVEVDEKLQALVEVICASFIKKMAQCDDPIFLQYLSKLIQTFESRELFLSLLKKNVSEDRHTESEDSLVDLFDSVLYKWLQNERLCTVDVVEITFSLFKFLTSSEKNYVLEALCKVSNGSVLVWCVRSSLECRSDPVVQAWLHSDHLRQILVSLTREICSNPSATQARHILKCCLAKGKDGDLVISPAAFADILSEFCHALSLPSDEPICLDFAMELVMSLYGSDLMLSPFLQTNEAAEELLVSLFRRSCQNNKGNKHDLNNAWYTGISALARLHGNNSDNFLKLTLKFAEVVKKELLTRAMQCGGLWTQAVYFLYTTIMKESDLHDLFLNMSEIDSIGTLHMYQVFPSYIKVEHMKTDMATMYVKCILSFLNSILIWYQQDNKEELLYDCSQVHSVSDVMKFRKKLSLEWKDVFASDVYEALLSTFYSVTETLGEVMLRVDSNYFLPSGSANNAALDAMMKCCCKLISSSVIPLQFTAYHMMSSTVKAYCYVDNTSRLAYVMVELDTPAAFAAAAADKEGDGLSVAKLEDALQQTQTVVDTMLMGIRLGDSCTVCPFTDAYTYTSAYLLLWAVILEMCGLAVSELRYQYAAMLRYIE</sequence>
<feature type="non-terminal residue" evidence="4">
    <location>
        <position position="1"/>
    </location>
</feature>
<dbReference type="InterPro" id="IPR039795">
    <property type="entry name" value="LTN1/Rkr1"/>
</dbReference>
<evidence type="ECO:0000259" key="2">
    <source>
        <dbReference type="Pfam" id="PF22958"/>
    </source>
</evidence>
<evidence type="ECO:0000256" key="1">
    <source>
        <dbReference type="RuleBase" id="RU367090"/>
    </source>
</evidence>
<keyword evidence="5" id="KW-1185">Reference proteome</keyword>
<comment type="similarity">
    <text evidence="1">Belongs to the LTN1 family.</text>
</comment>
<dbReference type="Pfam" id="PF22999">
    <property type="entry name" value="LTN1_E3_ligase_6th"/>
    <property type="match status" value="1"/>
</dbReference>
<comment type="function">
    <text evidence="1">E3 ubiquitin-protein ligase. Component of the ribosome quality control complex (RQC), a ribosome-associated complex that mediates ubiquitination and extraction of incompletely synthesized nascent chains for proteasomal degradation.</text>
</comment>
<dbReference type="InterPro" id="IPR016024">
    <property type="entry name" value="ARM-type_fold"/>
</dbReference>
<keyword evidence="1" id="KW-0479">Metal-binding</keyword>
<evidence type="ECO:0000313" key="4">
    <source>
        <dbReference type="EMBL" id="KAJ4433955.1"/>
    </source>
</evidence>
<dbReference type="InterPro" id="IPR011989">
    <property type="entry name" value="ARM-like"/>
</dbReference>
<reference evidence="4 5" key="1">
    <citation type="journal article" date="2022" name="Allergy">
        <title>Genome assembly and annotation of Periplaneta americana reveal a comprehensive cockroach allergen profile.</title>
        <authorList>
            <person name="Wang L."/>
            <person name="Xiong Q."/>
            <person name="Saelim N."/>
            <person name="Wang L."/>
            <person name="Nong W."/>
            <person name="Wan A.T."/>
            <person name="Shi M."/>
            <person name="Liu X."/>
            <person name="Cao Q."/>
            <person name="Hui J.H.L."/>
            <person name="Sookrung N."/>
            <person name="Leung T.F."/>
            <person name="Tungtrongchitr A."/>
            <person name="Tsui S.K.W."/>
        </authorList>
    </citation>
    <scope>NUCLEOTIDE SEQUENCE [LARGE SCALE GENOMIC DNA]</scope>
    <source>
        <strain evidence="4">PWHHKU_190912</strain>
    </source>
</reference>
<dbReference type="InterPro" id="IPR054476">
    <property type="entry name" value="Ltn1_N"/>
</dbReference>
<feature type="domain" description="E3 ubiquitin-protein ligase listerin N-terminal" evidence="2">
    <location>
        <begin position="50"/>
        <end position="357"/>
    </location>
</feature>
<comment type="pathway">
    <text evidence="1">Protein modification; protein ubiquitination.</text>
</comment>
<dbReference type="EC" id="2.3.2.27" evidence="1"/>
<dbReference type="InterPro" id="IPR054477">
    <property type="entry name" value="LTN1_E3_ligase_6th"/>
</dbReference>